<dbReference type="GO" id="GO:0000050">
    <property type="term" value="P:urea cycle"/>
    <property type="evidence" value="ECO:0007669"/>
    <property type="project" value="TreeGrafter"/>
</dbReference>
<evidence type="ECO:0000256" key="3">
    <source>
        <dbReference type="ARBA" id="ARBA00012286"/>
    </source>
</evidence>
<comment type="caution">
    <text evidence="12">The sequence shown here is derived from an EMBL/GenBank/DDBJ whole genome shotgun (WGS) entry which is preliminary data.</text>
</comment>
<dbReference type="InterPro" id="IPR023434">
    <property type="entry name" value="Arginosuc_synth_type_1_subfam"/>
</dbReference>
<dbReference type="NCBIfam" id="TIGR00032">
    <property type="entry name" value="argG"/>
    <property type="match status" value="1"/>
</dbReference>
<feature type="binding site" evidence="9">
    <location>
        <begin position="9"/>
        <end position="17"/>
    </location>
    <ligand>
        <name>ATP</name>
        <dbReference type="ChEBI" id="CHEBI:30616"/>
    </ligand>
</feature>
<dbReference type="GO" id="GO:0004055">
    <property type="term" value="F:argininosuccinate synthase activity"/>
    <property type="evidence" value="ECO:0007669"/>
    <property type="project" value="UniProtKB-UniRule"/>
</dbReference>
<dbReference type="RefSeq" id="WP_129030896.1">
    <property type="nucleotide sequence ID" value="NZ_QMAP01000014.1"/>
</dbReference>
<comment type="catalytic activity">
    <reaction evidence="9">
        <text>L-citrulline + L-aspartate + ATP = 2-(N(omega)-L-arginino)succinate + AMP + diphosphate + H(+)</text>
        <dbReference type="Rhea" id="RHEA:10932"/>
        <dbReference type="ChEBI" id="CHEBI:15378"/>
        <dbReference type="ChEBI" id="CHEBI:29991"/>
        <dbReference type="ChEBI" id="CHEBI:30616"/>
        <dbReference type="ChEBI" id="CHEBI:33019"/>
        <dbReference type="ChEBI" id="CHEBI:57472"/>
        <dbReference type="ChEBI" id="CHEBI:57743"/>
        <dbReference type="ChEBI" id="CHEBI:456215"/>
        <dbReference type="EC" id="6.3.4.5"/>
    </reaction>
</comment>
<keyword evidence="4 9" id="KW-0055">Arginine biosynthesis</keyword>
<name>A0A4Q0V9J8_CLOTA</name>
<dbReference type="EC" id="6.3.4.5" evidence="3 9"/>
<dbReference type="InterPro" id="IPR018223">
    <property type="entry name" value="Arginosuc_synth_CS"/>
</dbReference>
<feature type="binding site" evidence="9">
    <location>
        <position position="87"/>
    </location>
    <ligand>
        <name>L-citrulline</name>
        <dbReference type="ChEBI" id="CHEBI:57743"/>
    </ligand>
</feature>
<dbReference type="PANTHER" id="PTHR11587:SF2">
    <property type="entry name" value="ARGININOSUCCINATE SYNTHASE"/>
    <property type="match status" value="1"/>
</dbReference>
<keyword evidence="5 9" id="KW-0436">Ligase</keyword>
<dbReference type="Proteomes" id="UP000290921">
    <property type="component" value="Unassembled WGS sequence"/>
</dbReference>
<dbReference type="FunFam" id="3.40.50.620:FF:000019">
    <property type="entry name" value="Argininosuccinate synthase"/>
    <property type="match status" value="1"/>
</dbReference>
<evidence type="ECO:0000256" key="4">
    <source>
        <dbReference type="ARBA" id="ARBA00022571"/>
    </source>
</evidence>
<evidence type="ECO:0000256" key="1">
    <source>
        <dbReference type="ARBA" id="ARBA00004967"/>
    </source>
</evidence>
<dbReference type="InterPro" id="IPR048267">
    <property type="entry name" value="Arginosuc_syn_N"/>
</dbReference>
<sequence>MTKEKVVLAYSGGLDTSIIIPWLEENYDLDVIAVCVDVGQDDDMEEVKKKAIKTGAIKVYVEDAKEEFVKEYVFKALKANALYEEKYMLGTSLARPLMAKKLVEIAHKEGAKYICHGCTGKGNDQVRFEVGIASFDPNIKIIAPWRIWDIESREDAIDYAKEKGVEVPVTKKKIYSVDKNILHTSHEGGELEDPKNAHNKEMYSMVTPPEKAKDEPTYVDIYFNKGVPEKINGKEISPVELLNTLNKIGGENGVGVVDIVENRLVGMKSRGVYETPGGTILYEAHKYLESLTLNKLTLHCKQELAQKYGEIAYNGLWFTTLRESLDAFVDVTQENVTGTVKLKLYKGNIMNAGIDTKNALYDEGVSSFGASELYSHKDAEGYIKLFSLPSKIKALKNK</sequence>
<dbReference type="GO" id="GO:0005524">
    <property type="term" value="F:ATP binding"/>
    <property type="evidence" value="ECO:0007669"/>
    <property type="project" value="UniProtKB-UniRule"/>
</dbReference>
<reference evidence="12 13" key="1">
    <citation type="submission" date="2018-06" db="EMBL/GenBank/DDBJ databases">
        <title>Genome conservation of Clostridium tetani.</title>
        <authorList>
            <person name="Bruggemann H."/>
            <person name="Popoff M.R."/>
        </authorList>
    </citation>
    <scope>NUCLEOTIDE SEQUENCE [LARGE SCALE GENOMIC DNA]</scope>
    <source>
        <strain evidence="12 13">2017.061</strain>
    </source>
</reference>
<evidence type="ECO:0000259" key="10">
    <source>
        <dbReference type="Pfam" id="PF00764"/>
    </source>
</evidence>
<dbReference type="Gene3D" id="1.20.5.470">
    <property type="entry name" value="Single helix bin"/>
    <property type="match status" value="1"/>
</dbReference>
<dbReference type="PROSITE" id="PS00565">
    <property type="entry name" value="ARGININOSUCCIN_SYN_2"/>
    <property type="match status" value="1"/>
</dbReference>
<evidence type="ECO:0000313" key="13">
    <source>
        <dbReference type="Proteomes" id="UP000290921"/>
    </source>
</evidence>
<gene>
    <name evidence="9" type="primary">argG</name>
    <name evidence="12" type="ORF">DP130_12425</name>
</gene>
<comment type="subcellular location">
    <subcellularLocation>
        <location evidence="9">Cytoplasm</location>
    </subcellularLocation>
</comment>
<feature type="binding site" evidence="9">
    <location>
        <position position="124"/>
    </location>
    <ligand>
        <name>L-aspartate</name>
        <dbReference type="ChEBI" id="CHEBI:29991"/>
    </ligand>
</feature>
<dbReference type="SUPFAM" id="SSF52402">
    <property type="entry name" value="Adenine nucleotide alpha hydrolases-like"/>
    <property type="match status" value="1"/>
</dbReference>
<dbReference type="Gene3D" id="3.90.1260.10">
    <property type="entry name" value="Argininosuccinate synthetase, chain A, domain 2"/>
    <property type="match status" value="1"/>
</dbReference>
<evidence type="ECO:0000256" key="2">
    <source>
        <dbReference type="ARBA" id="ARBA00011881"/>
    </source>
</evidence>
<comment type="subunit">
    <text evidence="2 9">Homotetramer.</text>
</comment>
<dbReference type="PROSITE" id="PS00564">
    <property type="entry name" value="ARGININOSUCCIN_SYN_1"/>
    <property type="match status" value="1"/>
</dbReference>
<feature type="binding site" evidence="9">
    <location>
        <position position="117"/>
    </location>
    <ligand>
        <name>ATP</name>
        <dbReference type="ChEBI" id="CHEBI:30616"/>
    </ligand>
</feature>
<dbReference type="NCBIfam" id="NF001770">
    <property type="entry name" value="PRK00509.1"/>
    <property type="match status" value="1"/>
</dbReference>
<dbReference type="GO" id="GO:0000053">
    <property type="term" value="P:argininosuccinate metabolic process"/>
    <property type="evidence" value="ECO:0007669"/>
    <property type="project" value="TreeGrafter"/>
</dbReference>
<dbReference type="EMBL" id="QMAP01000014">
    <property type="protein sequence ID" value="RXI45051.1"/>
    <property type="molecule type" value="Genomic_DNA"/>
</dbReference>
<dbReference type="InterPro" id="IPR024074">
    <property type="entry name" value="AS_cat/multimer_dom_body"/>
</dbReference>
<feature type="binding site" evidence="9">
    <location>
        <position position="185"/>
    </location>
    <ligand>
        <name>L-citrulline</name>
        <dbReference type="ChEBI" id="CHEBI:57743"/>
    </ligand>
</feature>
<dbReference type="GO" id="GO:0005737">
    <property type="term" value="C:cytoplasm"/>
    <property type="evidence" value="ECO:0007669"/>
    <property type="project" value="UniProtKB-SubCell"/>
</dbReference>
<feature type="binding site" evidence="9">
    <location>
        <position position="123"/>
    </location>
    <ligand>
        <name>L-citrulline</name>
        <dbReference type="ChEBI" id="CHEBI:57743"/>
    </ligand>
</feature>
<keyword evidence="7 9" id="KW-0547">Nucleotide-binding</keyword>
<organism evidence="12 13">
    <name type="scientific">Clostridium tetani</name>
    <dbReference type="NCBI Taxonomy" id="1513"/>
    <lineage>
        <taxon>Bacteria</taxon>
        <taxon>Bacillati</taxon>
        <taxon>Bacillota</taxon>
        <taxon>Clostridia</taxon>
        <taxon>Eubacteriales</taxon>
        <taxon>Clostridiaceae</taxon>
        <taxon>Clostridium</taxon>
    </lineage>
</organism>
<dbReference type="GO" id="GO:0006526">
    <property type="term" value="P:L-arginine biosynthetic process"/>
    <property type="evidence" value="ECO:0007669"/>
    <property type="project" value="UniProtKB-UniRule"/>
</dbReference>
<dbReference type="AlphaFoldDB" id="A0A4Q0V9J8"/>
<feature type="binding site" evidence="9">
    <location>
        <position position="176"/>
    </location>
    <ligand>
        <name>L-citrulline</name>
        <dbReference type="ChEBI" id="CHEBI:57743"/>
    </ligand>
</feature>
<feature type="binding site" evidence="9">
    <location>
        <position position="261"/>
    </location>
    <ligand>
        <name>L-citrulline</name>
        <dbReference type="ChEBI" id="CHEBI:57743"/>
    </ligand>
</feature>
<dbReference type="InterPro" id="IPR014729">
    <property type="entry name" value="Rossmann-like_a/b/a_fold"/>
</dbReference>
<feature type="domain" description="Arginosuccinate synthase-like N-terminal" evidence="10">
    <location>
        <begin position="5"/>
        <end position="166"/>
    </location>
</feature>
<proteinExistence type="inferred from homology"/>
<feature type="domain" description="Arginosuccinate synthase C-terminal" evidence="11">
    <location>
        <begin position="175"/>
        <end position="392"/>
    </location>
</feature>
<protein>
    <recommendedName>
        <fullName evidence="3 9">Argininosuccinate synthase</fullName>
        <ecNumber evidence="3 9">6.3.4.5</ecNumber>
    </recommendedName>
    <alternativeName>
        <fullName evidence="9">Citrulline--aspartate ligase</fullName>
    </alternativeName>
</protein>
<dbReference type="CDD" id="cd01999">
    <property type="entry name" value="ASS"/>
    <property type="match status" value="1"/>
</dbReference>
<keyword evidence="6 9" id="KW-0028">Amino-acid biosynthesis</keyword>
<feature type="binding site" evidence="9">
    <location>
        <position position="119"/>
    </location>
    <ligand>
        <name>L-aspartate</name>
        <dbReference type="ChEBI" id="CHEBI:29991"/>
    </ligand>
</feature>
<feature type="binding site" evidence="9">
    <location>
        <position position="123"/>
    </location>
    <ligand>
        <name>L-aspartate</name>
        <dbReference type="ChEBI" id="CHEBI:29991"/>
    </ligand>
</feature>
<evidence type="ECO:0000256" key="5">
    <source>
        <dbReference type="ARBA" id="ARBA00022598"/>
    </source>
</evidence>
<feature type="binding site" evidence="9">
    <location>
        <position position="127"/>
    </location>
    <ligand>
        <name>L-citrulline</name>
        <dbReference type="ChEBI" id="CHEBI:57743"/>
    </ligand>
</feature>
<keyword evidence="9" id="KW-0963">Cytoplasm</keyword>
<comment type="similarity">
    <text evidence="9">Belongs to the argininosuccinate synthase family. Type 1 subfamily.</text>
</comment>
<evidence type="ECO:0000256" key="8">
    <source>
        <dbReference type="ARBA" id="ARBA00022840"/>
    </source>
</evidence>
<evidence type="ECO:0000313" key="12">
    <source>
        <dbReference type="EMBL" id="RXI45051.1"/>
    </source>
</evidence>
<feature type="binding site" evidence="9">
    <location>
        <position position="273"/>
    </location>
    <ligand>
        <name>L-citrulline</name>
        <dbReference type="ChEBI" id="CHEBI:57743"/>
    </ligand>
</feature>
<evidence type="ECO:0000256" key="6">
    <source>
        <dbReference type="ARBA" id="ARBA00022605"/>
    </source>
</evidence>
<feature type="binding site" evidence="9">
    <location>
        <position position="92"/>
    </location>
    <ligand>
        <name>L-citrulline</name>
        <dbReference type="ChEBI" id="CHEBI:57743"/>
    </ligand>
</feature>
<accession>A0A4Q0V9J8</accession>
<evidence type="ECO:0000259" key="11">
    <source>
        <dbReference type="Pfam" id="PF20979"/>
    </source>
</evidence>
<evidence type="ECO:0000256" key="9">
    <source>
        <dbReference type="HAMAP-Rule" id="MF_00005"/>
    </source>
</evidence>
<dbReference type="InterPro" id="IPR048268">
    <property type="entry name" value="Arginosuc_syn_C"/>
</dbReference>
<dbReference type="InterPro" id="IPR001518">
    <property type="entry name" value="Arginosuc_synth"/>
</dbReference>
<dbReference type="HAMAP" id="MF_00005">
    <property type="entry name" value="Arg_succ_synth_type1"/>
    <property type="match status" value="1"/>
</dbReference>
<dbReference type="Pfam" id="PF00764">
    <property type="entry name" value="Arginosuc_synth"/>
    <property type="match status" value="1"/>
</dbReference>
<dbReference type="Pfam" id="PF20979">
    <property type="entry name" value="Arginosuc_syn_C"/>
    <property type="match status" value="1"/>
</dbReference>
<dbReference type="PANTHER" id="PTHR11587">
    <property type="entry name" value="ARGININOSUCCINATE SYNTHASE"/>
    <property type="match status" value="1"/>
</dbReference>
<dbReference type="FunFam" id="3.90.1260.10:FF:000007">
    <property type="entry name" value="Argininosuccinate synthase"/>
    <property type="match status" value="1"/>
</dbReference>
<keyword evidence="8 9" id="KW-0067">ATP-binding</keyword>
<comment type="pathway">
    <text evidence="1 9">Amino-acid biosynthesis; L-arginine biosynthesis; L-arginine from L-ornithine and carbamoyl phosphate: step 2/3.</text>
</comment>
<comment type="caution">
    <text evidence="9">Lacks conserved residue(s) required for the propagation of feature annotation.</text>
</comment>
<evidence type="ECO:0000256" key="7">
    <source>
        <dbReference type="ARBA" id="ARBA00022741"/>
    </source>
</evidence>
<dbReference type="UniPathway" id="UPA00068">
    <property type="reaction ID" value="UER00113"/>
</dbReference>
<dbReference type="SUPFAM" id="SSF69864">
    <property type="entry name" value="Argininosuccinate synthetase, C-terminal domain"/>
    <property type="match status" value="1"/>
</dbReference>
<dbReference type="Gene3D" id="3.40.50.620">
    <property type="entry name" value="HUPs"/>
    <property type="match status" value="1"/>
</dbReference>